<gene>
    <name evidence="1" type="ordered locus">Mfla_2084</name>
</gene>
<accession>Q1GZI6</accession>
<protein>
    <submittedName>
        <fullName evidence="1">Uncharacterized protein</fullName>
    </submittedName>
</protein>
<dbReference type="HOGENOM" id="CLU_1935568_0_0_4"/>
<name>Q1GZI6_METFK</name>
<keyword evidence="2" id="KW-1185">Reference proteome</keyword>
<evidence type="ECO:0000313" key="1">
    <source>
        <dbReference type="EMBL" id="ABE50351.1"/>
    </source>
</evidence>
<dbReference type="eggNOG" id="ENOG5033EPA">
    <property type="taxonomic scope" value="Bacteria"/>
</dbReference>
<evidence type="ECO:0000313" key="2">
    <source>
        <dbReference type="Proteomes" id="UP000002440"/>
    </source>
</evidence>
<dbReference type="KEGG" id="mfa:Mfla_2084"/>
<proteinExistence type="predicted"/>
<organism evidence="1 2">
    <name type="scientific">Methylobacillus flagellatus (strain ATCC 51484 / DSM 6875 / VKM B-1610 / KT)</name>
    <dbReference type="NCBI Taxonomy" id="265072"/>
    <lineage>
        <taxon>Bacteria</taxon>
        <taxon>Pseudomonadati</taxon>
        <taxon>Pseudomonadota</taxon>
        <taxon>Betaproteobacteria</taxon>
        <taxon>Nitrosomonadales</taxon>
        <taxon>Methylophilaceae</taxon>
        <taxon>Methylobacillus</taxon>
    </lineage>
</organism>
<dbReference type="Proteomes" id="UP000002440">
    <property type="component" value="Chromosome"/>
</dbReference>
<reference evidence="1 2" key="1">
    <citation type="submission" date="2006-03" db="EMBL/GenBank/DDBJ databases">
        <title>Complete sequence of Methylobacillus flagellatus KT.</title>
        <authorList>
            <consortium name="US DOE Joint Genome Institute"/>
            <person name="Copeland A."/>
            <person name="Lucas S."/>
            <person name="Lapidus A."/>
            <person name="Barry K."/>
            <person name="Detter J.C."/>
            <person name="Glavina del Rio T."/>
            <person name="Hammon N."/>
            <person name="Israni S."/>
            <person name="Dalin E."/>
            <person name="Tice H."/>
            <person name="Pitluck S."/>
            <person name="Brettin T."/>
            <person name="Bruce D."/>
            <person name="Han C."/>
            <person name="Tapia R."/>
            <person name="Saunders E."/>
            <person name="Gilna P."/>
            <person name="Schmutz J."/>
            <person name="Larimer F."/>
            <person name="Land M."/>
            <person name="Kyrpides N."/>
            <person name="Anderson I."/>
            <person name="Richardson P."/>
        </authorList>
    </citation>
    <scope>NUCLEOTIDE SEQUENCE [LARGE SCALE GENOMIC DNA]</scope>
    <source>
        <strain evidence="2">KT / ATCC 51484 / DSM 6875</strain>
    </source>
</reference>
<sequence length="130" mass="14455">MVMGLNLVLALNSCNVRMLYMVVEGNVRLYLYVSLLTLVSSLCAAELSGDARVALIEDDSAECLANDGKLIRLKSDARKTIVVWLDRWFMGVQTADHTKHVMQSEDEPIALGCSVTRDGEKQHWTIASVR</sequence>
<dbReference type="AlphaFoldDB" id="Q1GZI6"/>
<dbReference type="EMBL" id="CP000284">
    <property type="protein sequence ID" value="ABE50351.1"/>
    <property type="molecule type" value="Genomic_DNA"/>
</dbReference>
<dbReference type="STRING" id="265072.Mfla_2084"/>